<evidence type="ECO:0000313" key="3">
    <source>
        <dbReference type="Proteomes" id="UP001608902"/>
    </source>
</evidence>
<evidence type="ECO:0000259" key="1">
    <source>
        <dbReference type="SMART" id="SM00651"/>
    </source>
</evidence>
<proteinExistence type="predicted"/>
<dbReference type="PANTHER" id="PTHR21196">
    <property type="entry name" value="U7 SNRNA-ASSOCIATED SM-LIKE PROTEIN LSM10"/>
    <property type="match status" value="1"/>
</dbReference>
<gene>
    <name evidence="2" type="ORF">AB6A40_010939</name>
</gene>
<sequence length="131" mass="14537">MNNQNRIQFTPLSVAFLTPKERKKCAGAMICLIQGIVGRNVVVELKGGRAIQGLLKSCDSAMNLEIGGAQIYSLKRFQRNDSKNPDQNGTFFISGSHISFIHLDSHIDAIGIMEKTIRALIRPPPKIKNQF</sequence>
<dbReference type="EMBL" id="JBGFUD010015975">
    <property type="protein sequence ID" value="MFH4984230.1"/>
    <property type="molecule type" value="Genomic_DNA"/>
</dbReference>
<dbReference type="AlphaFoldDB" id="A0ABD6EWB4"/>
<dbReference type="Pfam" id="PF01423">
    <property type="entry name" value="LSM"/>
    <property type="match status" value="1"/>
</dbReference>
<name>A0ABD6EWB4_9BILA</name>
<dbReference type="InterPro" id="IPR010920">
    <property type="entry name" value="LSM_dom_sf"/>
</dbReference>
<comment type="caution">
    <text evidence="2">The sequence shown here is derived from an EMBL/GenBank/DDBJ whole genome shotgun (WGS) entry which is preliminary data.</text>
</comment>
<reference evidence="2 3" key="1">
    <citation type="submission" date="2024-08" db="EMBL/GenBank/DDBJ databases">
        <title>Gnathostoma spinigerum genome.</title>
        <authorList>
            <person name="Gonzalez-Bertolin B."/>
            <person name="Monzon S."/>
            <person name="Zaballos A."/>
            <person name="Jimenez P."/>
            <person name="Dekumyoy P."/>
            <person name="Varona S."/>
            <person name="Cuesta I."/>
            <person name="Sumanam S."/>
            <person name="Adisakwattana P."/>
            <person name="Gasser R.B."/>
            <person name="Hernandez-Gonzalez A."/>
            <person name="Young N.D."/>
            <person name="Perteguer M.J."/>
        </authorList>
    </citation>
    <scope>NUCLEOTIDE SEQUENCE [LARGE SCALE GENOMIC DNA]</scope>
    <source>
        <strain evidence="2">AL3</strain>
        <tissue evidence="2">Liver</tissue>
    </source>
</reference>
<dbReference type="InterPro" id="IPR052840">
    <property type="entry name" value="U7_snRNA_Sm-like"/>
</dbReference>
<evidence type="ECO:0000313" key="2">
    <source>
        <dbReference type="EMBL" id="MFH4984230.1"/>
    </source>
</evidence>
<organism evidence="2 3">
    <name type="scientific">Gnathostoma spinigerum</name>
    <dbReference type="NCBI Taxonomy" id="75299"/>
    <lineage>
        <taxon>Eukaryota</taxon>
        <taxon>Metazoa</taxon>
        <taxon>Ecdysozoa</taxon>
        <taxon>Nematoda</taxon>
        <taxon>Chromadorea</taxon>
        <taxon>Rhabditida</taxon>
        <taxon>Spirurina</taxon>
        <taxon>Gnathostomatomorpha</taxon>
        <taxon>Gnathostomatoidea</taxon>
        <taxon>Gnathostomatidae</taxon>
        <taxon>Gnathostoma</taxon>
    </lineage>
</organism>
<dbReference type="InterPro" id="IPR001163">
    <property type="entry name" value="Sm_dom_euk/arc"/>
</dbReference>
<keyword evidence="3" id="KW-1185">Reference proteome</keyword>
<dbReference type="SUPFAM" id="SSF50182">
    <property type="entry name" value="Sm-like ribonucleoproteins"/>
    <property type="match status" value="1"/>
</dbReference>
<feature type="domain" description="Sm" evidence="1">
    <location>
        <begin position="31"/>
        <end position="103"/>
    </location>
</feature>
<dbReference type="Proteomes" id="UP001608902">
    <property type="component" value="Unassembled WGS sequence"/>
</dbReference>
<dbReference type="PANTHER" id="PTHR21196:SF1">
    <property type="entry name" value="U7 SNRNA-ASSOCIATED SM-LIKE PROTEIN LSM10"/>
    <property type="match status" value="1"/>
</dbReference>
<dbReference type="Gene3D" id="2.30.30.100">
    <property type="match status" value="1"/>
</dbReference>
<protein>
    <recommendedName>
        <fullName evidence="1">Sm domain-containing protein</fullName>
    </recommendedName>
</protein>
<accession>A0ABD6EWB4</accession>
<dbReference type="SMART" id="SM00651">
    <property type="entry name" value="Sm"/>
    <property type="match status" value="1"/>
</dbReference>